<evidence type="ECO:0000313" key="2">
    <source>
        <dbReference type="Proteomes" id="UP001164250"/>
    </source>
</evidence>
<protein>
    <submittedName>
        <fullName evidence="1">Uncharacterized protein</fullName>
    </submittedName>
</protein>
<accession>A0ACC1AG89</accession>
<keyword evidence="2" id="KW-1185">Reference proteome</keyword>
<name>A0ACC1AG89_9ROSI</name>
<organism evidence="1 2">
    <name type="scientific">Pistacia atlantica</name>
    <dbReference type="NCBI Taxonomy" id="434234"/>
    <lineage>
        <taxon>Eukaryota</taxon>
        <taxon>Viridiplantae</taxon>
        <taxon>Streptophyta</taxon>
        <taxon>Embryophyta</taxon>
        <taxon>Tracheophyta</taxon>
        <taxon>Spermatophyta</taxon>
        <taxon>Magnoliopsida</taxon>
        <taxon>eudicotyledons</taxon>
        <taxon>Gunneridae</taxon>
        <taxon>Pentapetalae</taxon>
        <taxon>rosids</taxon>
        <taxon>malvids</taxon>
        <taxon>Sapindales</taxon>
        <taxon>Anacardiaceae</taxon>
        <taxon>Pistacia</taxon>
    </lineage>
</organism>
<comment type="caution">
    <text evidence="1">The sequence shown here is derived from an EMBL/GenBank/DDBJ whole genome shotgun (WGS) entry which is preliminary data.</text>
</comment>
<dbReference type="Proteomes" id="UP001164250">
    <property type="component" value="Chromosome 10"/>
</dbReference>
<dbReference type="EMBL" id="CM047906">
    <property type="protein sequence ID" value="KAJ0085358.1"/>
    <property type="molecule type" value="Genomic_DNA"/>
</dbReference>
<gene>
    <name evidence="1" type="ORF">Patl1_09474</name>
</gene>
<proteinExistence type="predicted"/>
<reference evidence="2" key="1">
    <citation type="journal article" date="2023" name="G3 (Bethesda)">
        <title>Genome assembly and association tests identify interacting loci associated with vigor, precocity, and sex in interspecific pistachio rootstocks.</title>
        <authorList>
            <person name="Palmer W."/>
            <person name="Jacygrad E."/>
            <person name="Sagayaradj S."/>
            <person name="Cavanaugh K."/>
            <person name="Han R."/>
            <person name="Bertier L."/>
            <person name="Beede B."/>
            <person name="Kafkas S."/>
            <person name="Golino D."/>
            <person name="Preece J."/>
            <person name="Michelmore R."/>
        </authorList>
    </citation>
    <scope>NUCLEOTIDE SEQUENCE [LARGE SCALE GENOMIC DNA]</scope>
</reference>
<evidence type="ECO:0000313" key="1">
    <source>
        <dbReference type="EMBL" id="KAJ0085358.1"/>
    </source>
</evidence>
<sequence>MAKTFGLSHLFMTIFLHHFSTFMVIPAITDVTMSALCPGRDECSLAIYLTGFQQAIIGLGTLVMMPLVGNLSDKYGRKALLMVPMCLTIIPLAILAYSRTRGFFYAYYILRTLTAMVCEGSVHCLSLAYVADNVPEGRRASVFGILSGMGSCAFVCGNVSTRFLSTSSTFQVATSVAFVAALYMRIFLPDSIRDGILYTPILSKGKADINCPVEEKDSTNKVQLFEGLPSIEDMVFLLKSSTTFSQAAVVAFFSNLADLGLHASMMYYLKAKFHFNKNQFADLMVISGIAGTISQLLLMPILAPVLGEERLLSIGLLFNCAHVCNSLPFAKHTVSPIIVCFCTALRGPSGYFFFATSLTITTYILVVIIVNILNMTGYLMQRLYSPFFSFLHIHVNFGNVQMRTIVSKQVGSCEQGKAQGCISGICSLASVVSPLAFSPLTALFLSERAPFNFPGFSIMCIGFASMIAFIQSIMIRAAPRIPFQRVSCCNSSLA</sequence>